<evidence type="ECO:0000256" key="1">
    <source>
        <dbReference type="ARBA" id="ARBA00022441"/>
    </source>
</evidence>
<reference evidence="4 5" key="1">
    <citation type="submission" date="2016-07" db="EMBL/GenBank/DDBJ databases">
        <title>Pervasive Adenine N6-methylation of Active Genes in Fungi.</title>
        <authorList>
            <consortium name="DOE Joint Genome Institute"/>
            <person name="Mondo S.J."/>
            <person name="Dannebaum R.O."/>
            <person name="Kuo R.C."/>
            <person name="Labutti K."/>
            <person name="Haridas S."/>
            <person name="Kuo A."/>
            <person name="Salamov A."/>
            <person name="Ahrendt S.R."/>
            <person name="Lipzen A."/>
            <person name="Sullivan W."/>
            <person name="Andreopoulos W.B."/>
            <person name="Clum A."/>
            <person name="Lindquist E."/>
            <person name="Daum C."/>
            <person name="Ramamoorthy G.K."/>
            <person name="Gryganskyi A."/>
            <person name="Culley D."/>
            <person name="Magnuson J.K."/>
            <person name="James T.Y."/>
            <person name="O'Malley M.A."/>
            <person name="Stajich J.E."/>
            <person name="Spatafora J.W."/>
            <person name="Visel A."/>
            <person name="Grigoriev I.V."/>
        </authorList>
    </citation>
    <scope>NUCLEOTIDE SEQUENCE [LARGE SCALE GENOMIC DNA]</scope>
    <source>
        <strain evidence="4 5">NRRL 3301</strain>
    </source>
</reference>
<dbReference type="SUPFAM" id="SSF54695">
    <property type="entry name" value="POZ domain"/>
    <property type="match status" value="1"/>
</dbReference>
<dbReference type="Proteomes" id="UP000242146">
    <property type="component" value="Unassembled WGS sequence"/>
</dbReference>
<keyword evidence="5" id="KW-1185">Reference proteome</keyword>
<organism evidence="4 5">
    <name type="scientific">Hesseltinella vesiculosa</name>
    <dbReference type="NCBI Taxonomy" id="101127"/>
    <lineage>
        <taxon>Eukaryota</taxon>
        <taxon>Fungi</taxon>
        <taxon>Fungi incertae sedis</taxon>
        <taxon>Mucoromycota</taxon>
        <taxon>Mucoromycotina</taxon>
        <taxon>Mucoromycetes</taxon>
        <taxon>Mucorales</taxon>
        <taxon>Cunninghamellaceae</taxon>
        <taxon>Hesseltinella</taxon>
    </lineage>
</organism>
<dbReference type="SUPFAM" id="SSF117281">
    <property type="entry name" value="Kelch motif"/>
    <property type="match status" value="1"/>
</dbReference>
<feature type="domain" description="BTB" evidence="3">
    <location>
        <begin position="398"/>
        <end position="469"/>
    </location>
</feature>
<feature type="non-terminal residue" evidence="4">
    <location>
        <position position="541"/>
    </location>
</feature>
<dbReference type="Gene3D" id="3.30.710.10">
    <property type="entry name" value="Potassium Channel Kv1.1, Chain A"/>
    <property type="match status" value="1"/>
</dbReference>
<evidence type="ECO:0000259" key="3">
    <source>
        <dbReference type="PROSITE" id="PS50097"/>
    </source>
</evidence>
<dbReference type="STRING" id="101127.A0A1X2G502"/>
<dbReference type="Pfam" id="PF00651">
    <property type="entry name" value="BTB"/>
    <property type="match status" value="1"/>
</dbReference>
<dbReference type="Gene3D" id="2.120.10.80">
    <property type="entry name" value="Kelch-type beta propeller"/>
    <property type="match status" value="1"/>
</dbReference>
<sequence length="541" mass="60470">MQSISGIVTQTHSTKGDIPPPLVGSSISVVGDQVFVFAGRLVTSRKMTNHLYVLDLKSLVWSRHIPPPDSEKAPKPRYFHSVNVYGRLLVVFGGMGYSRQSADGLCVLDDVAIFNINTMTWKQPAIQPSLFAPRPRYAHLATISAGQLLVVGGQDMNNGYLSESNVLDLESLEWVKATTFEQHVGAYRSVAVATPSEVLHLSGLSSEAQLLADKPGPIFLYSNHNFANVNRDLKIITEATHSTVDDAPIGKRNHHLSIDDISHMMTGSIMPPGLRFPTGDCIGQHIVIAGTYLSPQSQSYSIWGLNTATLTWTRVDTGSIFTQGSWNRGILYAKQNRYLVFGNSSRNLLEDYNHRQINFDHLAMVDLESFGIYQHPPSNCAQLAQEMGLRLLDEPSIADFYILTRENQEIPVNSAVIRYRWPYFAKILDEARNADQYISDELSMVFPYPYPVVVAFLQFLYTDSLLTAQQYQPHILSQLLLLGDMYSLPRLVSLSRHALHQMLNMSTAPLIFETAALSHQISLQIRALKLMIAAKKMIQHQ</sequence>
<evidence type="ECO:0000313" key="5">
    <source>
        <dbReference type="Proteomes" id="UP000242146"/>
    </source>
</evidence>
<dbReference type="OrthoDB" id="10001928at2759"/>
<dbReference type="GO" id="GO:0005739">
    <property type="term" value="C:mitochondrion"/>
    <property type="evidence" value="ECO:0007669"/>
    <property type="project" value="TreeGrafter"/>
</dbReference>
<name>A0A1X2G502_9FUNG</name>
<dbReference type="Pfam" id="PF24681">
    <property type="entry name" value="Kelch_KLHDC2_KLHL20_DRC7"/>
    <property type="match status" value="1"/>
</dbReference>
<dbReference type="PROSITE" id="PS50097">
    <property type="entry name" value="BTB"/>
    <property type="match status" value="1"/>
</dbReference>
<gene>
    <name evidence="4" type="ORF">DM01DRAFT_1271174</name>
</gene>
<dbReference type="InterPro" id="IPR011333">
    <property type="entry name" value="SKP1/BTB/POZ_sf"/>
</dbReference>
<dbReference type="AlphaFoldDB" id="A0A1X2G502"/>
<keyword evidence="1" id="KW-0880">Kelch repeat</keyword>
<dbReference type="GO" id="GO:0005829">
    <property type="term" value="C:cytosol"/>
    <property type="evidence" value="ECO:0007669"/>
    <property type="project" value="TreeGrafter"/>
</dbReference>
<evidence type="ECO:0000313" key="4">
    <source>
        <dbReference type="EMBL" id="ORX45126.1"/>
    </source>
</evidence>
<evidence type="ECO:0000256" key="2">
    <source>
        <dbReference type="ARBA" id="ARBA00022737"/>
    </source>
</evidence>
<dbReference type="PANTHER" id="PTHR43503:SF2">
    <property type="entry name" value="NEGATIVE REGULATOR OF SPORULATION MDS3-RELATED"/>
    <property type="match status" value="1"/>
</dbReference>
<proteinExistence type="predicted"/>
<dbReference type="EMBL" id="MCGT01000044">
    <property type="protein sequence ID" value="ORX45126.1"/>
    <property type="molecule type" value="Genomic_DNA"/>
</dbReference>
<comment type="caution">
    <text evidence="4">The sequence shown here is derived from an EMBL/GenBank/DDBJ whole genome shotgun (WGS) entry which is preliminary data.</text>
</comment>
<dbReference type="GO" id="GO:0045454">
    <property type="term" value="P:cell redox homeostasis"/>
    <property type="evidence" value="ECO:0007669"/>
    <property type="project" value="TreeGrafter"/>
</dbReference>
<keyword evidence="2" id="KW-0677">Repeat</keyword>
<dbReference type="InterPro" id="IPR015915">
    <property type="entry name" value="Kelch-typ_b-propeller"/>
</dbReference>
<accession>A0A1X2G502</accession>
<dbReference type="PANTHER" id="PTHR43503">
    <property type="entry name" value="MCG48959-RELATED"/>
    <property type="match status" value="1"/>
</dbReference>
<dbReference type="InterPro" id="IPR000210">
    <property type="entry name" value="BTB/POZ_dom"/>
</dbReference>
<protein>
    <submittedName>
        <fullName evidence="4">Galactose oxidase</fullName>
    </submittedName>
</protein>